<name>A0AAD6ZWI2_9AGAR</name>
<comment type="caution">
    <text evidence="1">The sequence shown here is derived from an EMBL/GenBank/DDBJ whole genome shotgun (WGS) entry which is preliminary data.</text>
</comment>
<protein>
    <submittedName>
        <fullName evidence="1">Uncharacterized protein</fullName>
    </submittedName>
</protein>
<dbReference type="Proteomes" id="UP001218218">
    <property type="component" value="Unassembled WGS sequence"/>
</dbReference>
<evidence type="ECO:0000313" key="1">
    <source>
        <dbReference type="EMBL" id="KAJ7342977.1"/>
    </source>
</evidence>
<accession>A0AAD6ZWI2</accession>
<dbReference type="AlphaFoldDB" id="A0AAD6ZWI2"/>
<organism evidence="1 2">
    <name type="scientific">Mycena albidolilacea</name>
    <dbReference type="NCBI Taxonomy" id="1033008"/>
    <lineage>
        <taxon>Eukaryota</taxon>
        <taxon>Fungi</taxon>
        <taxon>Dikarya</taxon>
        <taxon>Basidiomycota</taxon>
        <taxon>Agaricomycotina</taxon>
        <taxon>Agaricomycetes</taxon>
        <taxon>Agaricomycetidae</taxon>
        <taxon>Agaricales</taxon>
        <taxon>Marasmiineae</taxon>
        <taxon>Mycenaceae</taxon>
        <taxon>Mycena</taxon>
    </lineage>
</organism>
<keyword evidence="2" id="KW-1185">Reference proteome</keyword>
<dbReference type="EMBL" id="JARIHO010000024">
    <property type="protein sequence ID" value="KAJ7342977.1"/>
    <property type="molecule type" value="Genomic_DNA"/>
</dbReference>
<proteinExistence type="predicted"/>
<reference evidence="1" key="1">
    <citation type="submission" date="2023-03" db="EMBL/GenBank/DDBJ databases">
        <title>Massive genome expansion in bonnet fungi (Mycena s.s.) driven by repeated elements and novel gene families across ecological guilds.</title>
        <authorList>
            <consortium name="Lawrence Berkeley National Laboratory"/>
            <person name="Harder C.B."/>
            <person name="Miyauchi S."/>
            <person name="Viragh M."/>
            <person name="Kuo A."/>
            <person name="Thoen E."/>
            <person name="Andreopoulos B."/>
            <person name="Lu D."/>
            <person name="Skrede I."/>
            <person name="Drula E."/>
            <person name="Henrissat B."/>
            <person name="Morin E."/>
            <person name="Kohler A."/>
            <person name="Barry K."/>
            <person name="LaButti K."/>
            <person name="Morin E."/>
            <person name="Salamov A."/>
            <person name="Lipzen A."/>
            <person name="Mereny Z."/>
            <person name="Hegedus B."/>
            <person name="Baldrian P."/>
            <person name="Stursova M."/>
            <person name="Weitz H."/>
            <person name="Taylor A."/>
            <person name="Grigoriev I.V."/>
            <person name="Nagy L.G."/>
            <person name="Martin F."/>
            <person name="Kauserud H."/>
        </authorList>
    </citation>
    <scope>NUCLEOTIDE SEQUENCE</scope>
    <source>
        <strain evidence="1">CBHHK002</strain>
    </source>
</reference>
<evidence type="ECO:0000313" key="2">
    <source>
        <dbReference type="Proteomes" id="UP001218218"/>
    </source>
</evidence>
<gene>
    <name evidence="1" type="ORF">DFH08DRAFT_873909</name>
</gene>
<sequence>MAPIPASAPAQHSSQEIRLEEVRDGRTRVAVCAPGEAGIALSRSWGSVGKPVTKEGVRTCIDLGCCGGVFLCRCITPPHCSTCDSATGILLLCVLGAARHTRPPLAFPPSSRPLSSSLSLISCFPFTTAADCSSLVLSRSSCLLFLYACMRALSQGQDQSPVSLSLVGLFFFGLEWYFRARARARDALRRLRLRPRYLCSFLGRMSSVSRDAGAGSQNEMRGWRCDARCAQ</sequence>